<evidence type="ECO:0000313" key="2">
    <source>
        <dbReference type="Proteomes" id="UP000326799"/>
    </source>
</evidence>
<evidence type="ECO:0000313" key="1">
    <source>
        <dbReference type="EMBL" id="KAB8218211.1"/>
    </source>
</evidence>
<dbReference type="Proteomes" id="UP000326799">
    <property type="component" value="Unassembled WGS sequence"/>
</dbReference>
<dbReference type="AlphaFoldDB" id="A0A5N6EKR1"/>
<reference evidence="1 2" key="1">
    <citation type="submission" date="2019-04" db="EMBL/GenBank/DDBJ databases">
        <title>Fungal friends and foes A comparative genomics study of 23 Aspergillus species from section Flavi.</title>
        <authorList>
            <consortium name="DOE Joint Genome Institute"/>
            <person name="Kjaerbolling I."/>
            <person name="Vesth T.C."/>
            <person name="Frisvad J.C."/>
            <person name="Nybo J.L."/>
            <person name="Theobald S."/>
            <person name="Kildgaard S."/>
            <person name="Petersen T.I."/>
            <person name="Kuo A."/>
            <person name="Sato A."/>
            <person name="Lyhne E.K."/>
            <person name="Kogle M.E."/>
            <person name="Wiebenga A."/>
            <person name="Kun R.S."/>
            <person name="Lubbers R.J."/>
            <person name="Makela M.R."/>
            <person name="Barry K."/>
            <person name="Chovatia M."/>
            <person name="Clum A."/>
            <person name="Daum C."/>
            <person name="Haridas S."/>
            <person name="He G."/>
            <person name="LaButti K."/>
            <person name="Lipzen A."/>
            <person name="Mondo S."/>
            <person name="Pangilinan J."/>
            <person name="Riley R."/>
            <person name="Salamov A."/>
            <person name="Simmons B.A."/>
            <person name="Magnuson J.K."/>
            <person name="Henrissat B."/>
            <person name="Mortensen U.H."/>
            <person name="Larsen T.O."/>
            <person name="De vries R.P."/>
            <person name="Grigoriev I.V."/>
            <person name="Machida M."/>
            <person name="Baker S.E."/>
            <person name="Andersen M.R."/>
        </authorList>
    </citation>
    <scope>NUCLEOTIDE SEQUENCE [LARGE SCALE GENOMIC DNA]</scope>
    <source>
        <strain evidence="1 2">CBS 126849</strain>
    </source>
</reference>
<name>A0A5N6EKR1_9EURO</name>
<organism evidence="1 2">
    <name type="scientific">Aspergillus novoparasiticus</name>
    <dbReference type="NCBI Taxonomy" id="986946"/>
    <lineage>
        <taxon>Eukaryota</taxon>
        <taxon>Fungi</taxon>
        <taxon>Dikarya</taxon>
        <taxon>Ascomycota</taxon>
        <taxon>Pezizomycotina</taxon>
        <taxon>Eurotiomycetes</taxon>
        <taxon>Eurotiomycetidae</taxon>
        <taxon>Eurotiales</taxon>
        <taxon>Aspergillaceae</taxon>
        <taxon>Aspergillus</taxon>
        <taxon>Aspergillus subgen. Circumdati</taxon>
    </lineage>
</organism>
<gene>
    <name evidence="1" type="ORF">BDV33DRAFT_175785</name>
</gene>
<keyword evidence="2" id="KW-1185">Reference proteome</keyword>
<dbReference type="EMBL" id="ML733452">
    <property type="protein sequence ID" value="KAB8218211.1"/>
    <property type="molecule type" value="Genomic_DNA"/>
</dbReference>
<sequence>MSTDCLPDLHLRANCGYPACGGTIRTNNPRFYRRHRHQMETILRIYIYAPDAIHTTQAKRTRGTYRENKASFKSLHTTRSIATPQFNTLTDADSRHVECCHPATVYYVYPPTYHECSVHMQGGGGADNTSNPHIRFRFTEEMPPIIGLSL</sequence>
<protein>
    <submittedName>
        <fullName evidence="1">Uncharacterized protein</fullName>
    </submittedName>
</protein>
<accession>A0A5N6EKR1</accession>
<proteinExistence type="predicted"/>